<feature type="compositionally biased region" description="Polar residues" evidence="1">
    <location>
        <begin position="248"/>
        <end position="262"/>
    </location>
</feature>
<dbReference type="PANTHER" id="PTHR33964:SF1">
    <property type="entry name" value="RE45066P"/>
    <property type="match status" value="1"/>
</dbReference>
<dbReference type="EMBL" id="JAODUO010000712">
    <property type="protein sequence ID" value="KAK2175705.1"/>
    <property type="molecule type" value="Genomic_DNA"/>
</dbReference>
<feature type="transmembrane region" description="Helical" evidence="2">
    <location>
        <begin position="195"/>
        <end position="218"/>
    </location>
</feature>
<dbReference type="PANTHER" id="PTHR33964">
    <property type="entry name" value="RE45066P-RELATED"/>
    <property type="match status" value="1"/>
</dbReference>
<proteinExistence type="predicted"/>
<name>A0AAD9NMQ9_RIDPI</name>
<keyword evidence="2" id="KW-0812">Transmembrane</keyword>
<dbReference type="AlphaFoldDB" id="A0AAD9NMQ9"/>
<feature type="region of interest" description="Disordered" evidence="1">
    <location>
        <begin position="229"/>
        <end position="307"/>
    </location>
</feature>
<feature type="region of interest" description="Disordered" evidence="1">
    <location>
        <begin position="336"/>
        <end position="393"/>
    </location>
</feature>
<feature type="compositionally biased region" description="Basic and acidic residues" evidence="1">
    <location>
        <begin position="380"/>
        <end position="393"/>
    </location>
</feature>
<protein>
    <submittedName>
        <fullName evidence="3">Uncharacterized protein</fullName>
    </submittedName>
</protein>
<evidence type="ECO:0000256" key="2">
    <source>
        <dbReference type="SAM" id="Phobius"/>
    </source>
</evidence>
<evidence type="ECO:0000313" key="3">
    <source>
        <dbReference type="EMBL" id="KAK2175705.1"/>
    </source>
</evidence>
<keyword evidence="2" id="KW-1133">Transmembrane helix</keyword>
<accession>A0AAD9NMQ9</accession>
<keyword evidence="2" id="KW-0472">Membrane</keyword>
<feature type="compositionally biased region" description="Basic and acidic residues" evidence="1">
    <location>
        <begin position="364"/>
        <end position="373"/>
    </location>
</feature>
<keyword evidence="4" id="KW-1185">Reference proteome</keyword>
<gene>
    <name evidence="3" type="ORF">NP493_710g01113</name>
</gene>
<organism evidence="3 4">
    <name type="scientific">Ridgeia piscesae</name>
    <name type="common">Tubeworm</name>
    <dbReference type="NCBI Taxonomy" id="27915"/>
    <lineage>
        <taxon>Eukaryota</taxon>
        <taxon>Metazoa</taxon>
        <taxon>Spiralia</taxon>
        <taxon>Lophotrochozoa</taxon>
        <taxon>Annelida</taxon>
        <taxon>Polychaeta</taxon>
        <taxon>Sedentaria</taxon>
        <taxon>Canalipalpata</taxon>
        <taxon>Sabellida</taxon>
        <taxon>Siboglinidae</taxon>
        <taxon>Ridgeia</taxon>
    </lineage>
</organism>
<sequence length="393" mass="44445">MFCVIETHAESRECTLANKQLCWDTSRIEPLRSLPNVTMPQLMYYCRQYPEVRRCQKQLSATCTAATEMVYRGLDNEHTFMCYDEGKAYQQHVACLSIADLQEAEHACFEEYSHRRDEVIGTSDVDFVARFCQHTETYIDCTKNAVKSYCGKEASLWTIELNERSLSPLLEYFRCPDWRKSPDRTRTRTRTRTHLFIGGASAGVVLILVLVTILVVVIRRRRGTVNNAENRQNRSIKRGHDGRDIGRSGNQSSTHRSNYDQSRGTREAGVATVPGRQEGGIVGRRATQSVIHKQPRYPLSRQTSLPVTYNPSQSAVFAPRGHGNDDAYQHLTPDAESTYQPLGLDGDGATRVQLSPDAKGAKFQPEKVTRGGDTRQSTTKQDEAKDNIYQELL</sequence>
<evidence type="ECO:0000313" key="4">
    <source>
        <dbReference type="Proteomes" id="UP001209878"/>
    </source>
</evidence>
<evidence type="ECO:0000256" key="1">
    <source>
        <dbReference type="SAM" id="MobiDB-lite"/>
    </source>
</evidence>
<dbReference type="Proteomes" id="UP001209878">
    <property type="component" value="Unassembled WGS sequence"/>
</dbReference>
<comment type="caution">
    <text evidence="3">The sequence shown here is derived from an EMBL/GenBank/DDBJ whole genome shotgun (WGS) entry which is preliminary data.</text>
</comment>
<reference evidence="3" key="1">
    <citation type="journal article" date="2023" name="Mol. Biol. Evol.">
        <title>Third-Generation Sequencing Reveals the Adaptive Role of the Epigenome in Three Deep-Sea Polychaetes.</title>
        <authorList>
            <person name="Perez M."/>
            <person name="Aroh O."/>
            <person name="Sun Y."/>
            <person name="Lan Y."/>
            <person name="Juniper S.K."/>
            <person name="Young C.R."/>
            <person name="Angers B."/>
            <person name="Qian P.Y."/>
        </authorList>
    </citation>
    <scope>NUCLEOTIDE SEQUENCE</scope>
    <source>
        <strain evidence="3">R07B-5</strain>
    </source>
</reference>